<sequence>MYTRAFLRLLSSFLLFSSTPWALAQNSSSSSVGQNASSPVLPTASAGHVLNPAVDDFIGKILSDWGSSGGVAIAVVRMDAEGNWTVEKKGYGNATLNGTKVTEDTRFGIGSNSKLFDVVATGLLMHNTSITPPVTWRTKISSIIKEWELEDPIATEHATILDLMSHRTGLPRHDLMYGYNDTIPSLIERLKYLQPSAEFRDIWQYTNTMYMVLSSLPTHLLKHKPPFARYVKDNIFVPLGLKDTTYSFEIAKASGLMAESFAREGVDVAANPLAPGTPRPVPWLFHGEDGNTLLLGGLNPETGAEVIPSEVLSTVATGVLNLPGVSPWPEVSPTVYGGGQMSFSYRGHDIIEHGGKVSGFNTQIARLPSDGLGIAVFTNDDTYGGFFMDIIKFYLIDRALGLEPIDWNGRSSFVKPRFLPVVPLVFPGPPATPRPADAKPPTGGFGSLAGQYSNPGYGSYKFCYIPPNTTGSHSIAPPSNMSSTNCNDLISSLPTLLPGALDPTIPTYISRWDKAFDFVVFSHFDGDLFNATGLSGYVRPFSLISTFSLSDHTSTIQYSRQWILRIHTSPTRPSHHPSPE</sequence>
<dbReference type="Proteomes" id="UP000308600">
    <property type="component" value="Unassembled WGS sequence"/>
</dbReference>
<proteinExistence type="predicted"/>
<evidence type="ECO:0000313" key="1">
    <source>
        <dbReference type="EMBL" id="TFK70847.1"/>
    </source>
</evidence>
<gene>
    <name evidence="1" type="ORF">BDN72DRAFT_765851</name>
</gene>
<keyword evidence="2" id="KW-1185">Reference proteome</keyword>
<evidence type="ECO:0000313" key="2">
    <source>
        <dbReference type="Proteomes" id="UP000308600"/>
    </source>
</evidence>
<protein>
    <submittedName>
        <fullName evidence="1">Beta-lactamase/transpeptidase-like protein</fullName>
    </submittedName>
</protein>
<reference evidence="1 2" key="1">
    <citation type="journal article" date="2019" name="Nat. Ecol. Evol.">
        <title>Megaphylogeny resolves global patterns of mushroom evolution.</title>
        <authorList>
            <person name="Varga T."/>
            <person name="Krizsan K."/>
            <person name="Foldi C."/>
            <person name="Dima B."/>
            <person name="Sanchez-Garcia M."/>
            <person name="Sanchez-Ramirez S."/>
            <person name="Szollosi G.J."/>
            <person name="Szarkandi J.G."/>
            <person name="Papp V."/>
            <person name="Albert L."/>
            <person name="Andreopoulos W."/>
            <person name="Angelini C."/>
            <person name="Antonin V."/>
            <person name="Barry K.W."/>
            <person name="Bougher N.L."/>
            <person name="Buchanan P."/>
            <person name="Buyck B."/>
            <person name="Bense V."/>
            <person name="Catcheside P."/>
            <person name="Chovatia M."/>
            <person name="Cooper J."/>
            <person name="Damon W."/>
            <person name="Desjardin D."/>
            <person name="Finy P."/>
            <person name="Geml J."/>
            <person name="Haridas S."/>
            <person name="Hughes K."/>
            <person name="Justo A."/>
            <person name="Karasinski D."/>
            <person name="Kautmanova I."/>
            <person name="Kiss B."/>
            <person name="Kocsube S."/>
            <person name="Kotiranta H."/>
            <person name="LaButti K.M."/>
            <person name="Lechner B.E."/>
            <person name="Liimatainen K."/>
            <person name="Lipzen A."/>
            <person name="Lukacs Z."/>
            <person name="Mihaltcheva S."/>
            <person name="Morgado L.N."/>
            <person name="Niskanen T."/>
            <person name="Noordeloos M.E."/>
            <person name="Ohm R.A."/>
            <person name="Ortiz-Santana B."/>
            <person name="Ovrebo C."/>
            <person name="Racz N."/>
            <person name="Riley R."/>
            <person name="Savchenko A."/>
            <person name="Shiryaev A."/>
            <person name="Soop K."/>
            <person name="Spirin V."/>
            <person name="Szebenyi C."/>
            <person name="Tomsovsky M."/>
            <person name="Tulloss R.E."/>
            <person name="Uehling J."/>
            <person name="Grigoriev I.V."/>
            <person name="Vagvolgyi C."/>
            <person name="Papp T."/>
            <person name="Martin F.M."/>
            <person name="Miettinen O."/>
            <person name="Hibbett D.S."/>
            <person name="Nagy L.G."/>
        </authorList>
    </citation>
    <scope>NUCLEOTIDE SEQUENCE [LARGE SCALE GENOMIC DNA]</scope>
    <source>
        <strain evidence="1 2">NL-1719</strain>
    </source>
</reference>
<organism evidence="1 2">
    <name type="scientific">Pluteus cervinus</name>
    <dbReference type="NCBI Taxonomy" id="181527"/>
    <lineage>
        <taxon>Eukaryota</taxon>
        <taxon>Fungi</taxon>
        <taxon>Dikarya</taxon>
        <taxon>Basidiomycota</taxon>
        <taxon>Agaricomycotina</taxon>
        <taxon>Agaricomycetes</taxon>
        <taxon>Agaricomycetidae</taxon>
        <taxon>Agaricales</taxon>
        <taxon>Pluteineae</taxon>
        <taxon>Pluteaceae</taxon>
        <taxon>Pluteus</taxon>
    </lineage>
</organism>
<name>A0ACD3AZ09_9AGAR</name>
<accession>A0ACD3AZ09</accession>
<dbReference type="EMBL" id="ML208306">
    <property type="protein sequence ID" value="TFK70847.1"/>
    <property type="molecule type" value="Genomic_DNA"/>
</dbReference>